<evidence type="ECO:0000313" key="4">
    <source>
        <dbReference type="Proteomes" id="UP000515153"/>
    </source>
</evidence>
<proteinExistence type="inferred from homology"/>
<name>A0A6P8B7X0_PYRGI</name>
<dbReference type="GO" id="GO:0009098">
    <property type="term" value="P:L-leucine biosynthetic process"/>
    <property type="evidence" value="ECO:0007669"/>
    <property type="project" value="TreeGrafter"/>
</dbReference>
<keyword evidence="4" id="KW-1185">Reference proteome</keyword>
<keyword evidence="3" id="KW-0663">Pyridoxal phosphate</keyword>
<dbReference type="Gene3D" id="3.30.470.10">
    <property type="match status" value="1"/>
</dbReference>
<dbReference type="SUPFAM" id="SSF56752">
    <property type="entry name" value="D-aminoacid aminotransferase-like PLP-dependent enzymes"/>
    <property type="match status" value="1"/>
</dbReference>
<evidence type="ECO:0000256" key="1">
    <source>
        <dbReference type="ARBA" id="ARBA00001933"/>
    </source>
</evidence>
<sequence length="109" mass="12417">MTILLYRSVVKSTPLVARQWVRNHSAAPHAASTTKCHDIDPTKLRISKIGTPSSLEKPENLVFGAKLTDHMVMIEWDKSNGWKAHQIVPYQNLSLDPETCVFYYTLECF</sequence>
<protein>
    <submittedName>
        <fullName evidence="5 6">Uncharacterized protein</fullName>
    </submittedName>
</protein>
<dbReference type="GO" id="GO:0009099">
    <property type="term" value="P:L-valine biosynthetic process"/>
    <property type="evidence" value="ECO:0007669"/>
    <property type="project" value="TreeGrafter"/>
</dbReference>
<reference evidence="5 6" key="2">
    <citation type="submission" date="2019-10" db="EMBL/GenBank/DDBJ databases">
        <authorList>
            <consortium name="NCBI Genome Project"/>
        </authorList>
    </citation>
    <scope>NUCLEOTIDE SEQUENCE</scope>
    <source>
        <strain evidence="5 6">NI907</strain>
    </source>
</reference>
<gene>
    <name evidence="6" type="ORF">PgNI_05197</name>
    <name evidence="5" type="ORF">PgNI_12585</name>
</gene>
<dbReference type="RefSeq" id="XP_030983233.1">
    <property type="nucleotide sequence ID" value="XM_031125232.1"/>
</dbReference>
<dbReference type="PANTHER" id="PTHR11825">
    <property type="entry name" value="SUBGROUP IIII AMINOTRANSFERASE"/>
    <property type="match status" value="1"/>
</dbReference>
<reference evidence="4 5" key="1">
    <citation type="journal article" date="2019" name="Mol. Biol. Evol.">
        <title>Blast fungal genomes show frequent chromosomal changes, gene gains and losses, and effector gene turnover.</title>
        <authorList>
            <person name="Gomez Luciano L.B."/>
            <person name="Jason Tsai I."/>
            <person name="Chuma I."/>
            <person name="Tosa Y."/>
            <person name="Chen Y.H."/>
            <person name="Li J.Y."/>
            <person name="Li M.Y."/>
            <person name="Jade Lu M.Y."/>
            <person name="Nakayashiki H."/>
            <person name="Li W.H."/>
        </authorList>
    </citation>
    <scope>NUCLEOTIDE SEQUENCE [LARGE SCALE GENOMIC DNA]</scope>
    <source>
        <strain evidence="4 5">NI907</strain>
    </source>
</reference>
<accession>A0A6P8B7X0</accession>
<evidence type="ECO:0000313" key="5">
    <source>
        <dbReference type="RefSeq" id="XP_030975953.1"/>
    </source>
</evidence>
<dbReference type="KEGG" id="pgri:PgNI_12585"/>
<dbReference type="GO" id="GO:0005739">
    <property type="term" value="C:mitochondrion"/>
    <property type="evidence" value="ECO:0007669"/>
    <property type="project" value="TreeGrafter"/>
</dbReference>
<evidence type="ECO:0000256" key="2">
    <source>
        <dbReference type="ARBA" id="ARBA00009320"/>
    </source>
</evidence>
<dbReference type="InterPro" id="IPR005786">
    <property type="entry name" value="B_amino_transII"/>
</dbReference>
<dbReference type="AlphaFoldDB" id="A0A6P8B7X0"/>
<dbReference type="KEGG" id="pgri:PgNI_05197"/>
<evidence type="ECO:0000256" key="3">
    <source>
        <dbReference type="ARBA" id="ARBA00022898"/>
    </source>
</evidence>
<dbReference type="PANTHER" id="PTHR11825:SF44">
    <property type="entry name" value="BRANCHED-CHAIN-AMINO-ACID AMINOTRANSFERASE"/>
    <property type="match status" value="1"/>
</dbReference>
<reference evidence="5 6" key="3">
    <citation type="submission" date="2025-04" db="UniProtKB">
        <authorList>
            <consortium name="RefSeq"/>
        </authorList>
    </citation>
    <scope>IDENTIFICATION</scope>
    <source>
        <strain evidence="5 6">NI907</strain>
    </source>
</reference>
<evidence type="ECO:0000313" key="6">
    <source>
        <dbReference type="RefSeq" id="XP_030983233.1"/>
    </source>
</evidence>
<comment type="cofactor">
    <cofactor evidence="1">
        <name>pyridoxal 5'-phosphate</name>
        <dbReference type="ChEBI" id="CHEBI:597326"/>
    </cofactor>
</comment>
<dbReference type="InterPro" id="IPR043131">
    <property type="entry name" value="BCAT-like_N"/>
</dbReference>
<dbReference type="RefSeq" id="XP_030975953.1">
    <property type="nucleotide sequence ID" value="XM_031132531.1"/>
</dbReference>
<comment type="similarity">
    <text evidence="2">Belongs to the class-IV pyridoxal-phosphate-dependent aminotransferase family.</text>
</comment>
<dbReference type="GeneID" id="41960141"/>
<organism evidence="4 6">
    <name type="scientific">Pyricularia grisea</name>
    <name type="common">Crabgrass-specific blast fungus</name>
    <name type="synonym">Magnaporthe grisea</name>
    <dbReference type="NCBI Taxonomy" id="148305"/>
    <lineage>
        <taxon>Eukaryota</taxon>
        <taxon>Fungi</taxon>
        <taxon>Dikarya</taxon>
        <taxon>Ascomycota</taxon>
        <taxon>Pezizomycotina</taxon>
        <taxon>Sordariomycetes</taxon>
        <taxon>Sordariomycetidae</taxon>
        <taxon>Magnaporthales</taxon>
        <taxon>Pyriculariaceae</taxon>
        <taxon>Pyricularia</taxon>
    </lineage>
</organism>
<dbReference type="Proteomes" id="UP000515153">
    <property type="component" value="Chromosome I"/>
</dbReference>
<dbReference type="GO" id="GO:0004084">
    <property type="term" value="F:branched-chain-amino-acid transaminase activity"/>
    <property type="evidence" value="ECO:0007669"/>
    <property type="project" value="InterPro"/>
</dbReference>
<dbReference type="InterPro" id="IPR036038">
    <property type="entry name" value="Aminotransferase-like"/>
</dbReference>